<evidence type="ECO:0000259" key="4">
    <source>
        <dbReference type="PROSITE" id="PS51462"/>
    </source>
</evidence>
<accession>A0ABT5YQV5</accession>
<reference evidence="5 6" key="1">
    <citation type="submission" date="2023-03" db="EMBL/GenBank/DDBJ databases">
        <title>Fodinicurvata sp. CAU 1616 isolated from sea sendiment.</title>
        <authorList>
            <person name="Kim W."/>
        </authorList>
    </citation>
    <scope>NUCLEOTIDE SEQUENCE [LARGE SCALE GENOMIC DNA]</scope>
    <source>
        <strain evidence="5 6">CAU 1616</strain>
    </source>
</reference>
<dbReference type="PANTHER" id="PTHR43046">
    <property type="entry name" value="GDP-MANNOSE MANNOSYL HYDROLASE"/>
    <property type="match status" value="1"/>
</dbReference>
<dbReference type="Gene3D" id="3.90.79.10">
    <property type="entry name" value="Nucleoside Triphosphate Pyrophosphohydrolase"/>
    <property type="match status" value="1"/>
</dbReference>
<evidence type="ECO:0000313" key="5">
    <source>
        <dbReference type="EMBL" id="MDF2097274.1"/>
    </source>
</evidence>
<keyword evidence="2 3" id="KW-0378">Hydrolase</keyword>
<evidence type="ECO:0000256" key="3">
    <source>
        <dbReference type="RuleBase" id="RU003476"/>
    </source>
</evidence>
<organism evidence="5 6">
    <name type="scientific">Aquibaculum arenosum</name>
    <dbReference type="NCBI Taxonomy" id="3032591"/>
    <lineage>
        <taxon>Bacteria</taxon>
        <taxon>Pseudomonadati</taxon>
        <taxon>Pseudomonadota</taxon>
        <taxon>Alphaproteobacteria</taxon>
        <taxon>Rhodospirillales</taxon>
        <taxon>Rhodovibrionaceae</taxon>
        <taxon>Aquibaculum</taxon>
    </lineage>
</organism>
<gene>
    <name evidence="5" type="ORF">P2G67_14940</name>
</gene>
<dbReference type="InterPro" id="IPR020084">
    <property type="entry name" value="NUDIX_hydrolase_CS"/>
</dbReference>
<evidence type="ECO:0000256" key="2">
    <source>
        <dbReference type="ARBA" id="ARBA00022801"/>
    </source>
</evidence>
<comment type="cofactor">
    <cofactor evidence="1">
        <name>Mg(2+)</name>
        <dbReference type="ChEBI" id="CHEBI:18420"/>
    </cofactor>
</comment>
<dbReference type="InterPro" id="IPR000086">
    <property type="entry name" value="NUDIX_hydrolase_dom"/>
</dbReference>
<dbReference type="SUPFAM" id="SSF55811">
    <property type="entry name" value="Nudix"/>
    <property type="match status" value="1"/>
</dbReference>
<dbReference type="Pfam" id="PF00293">
    <property type="entry name" value="NUDIX"/>
    <property type="match status" value="1"/>
</dbReference>
<dbReference type="PANTHER" id="PTHR43046:SF14">
    <property type="entry name" value="MUTT_NUDIX FAMILY PROTEIN"/>
    <property type="match status" value="1"/>
</dbReference>
<proteinExistence type="inferred from homology"/>
<dbReference type="EMBL" id="JARHUD010000011">
    <property type="protein sequence ID" value="MDF2097274.1"/>
    <property type="molecule type" value="Genomic_DNA"/>
</dbReference>
<feature type="domain" description="Nudix hydrolase" evidence="4">
    <location>
        <begin position="14"/>
        <end position="140"/>
    </location>
</feature>
<dbReference type="Proteomes" id="UP001215503">
    <property type="component" value="Unassembled WGS sequence"/>
</dbReference>
<keyword evidence="6" id="KW-1185">Reference proteome</keyword>
<protein>
    <submittedName>
        <fullName evidence="5">NUDIX domain-containing protein</fullName>
    </submittedName>
</protein>
<dbReference type="InterPro" id="IPR015797">
    <property type="entry name" value="NUDIX_hydrolase-like_dom_sf"/>
</dbReference>
<comment type="caution">
    <text evidence="5">The sequence shown here is derived from an EMBL/GenBank/DDBJ whole genome shotgun (WGS) entry which is preliminary data.</text>
</comment>
<comment type="similarity">
    <text evidence="3">Belongs to the Nudix hydrolase family.</text>
</comment>
<evidence type="ECO:0000256" key="1">
    <source>
        <dbReference type="ARBA" id="ARBA00001946"/>
    </source>
</evidence>
<name>A0ABT5YQV5_9PROT</name>
<dbReference type="RefSeq" id="WP_275824058.1">
    <property type="nucleotide sequence ID" value="NZ_JARHUD010000011.1"/>
</dbReference>
<evidence type="ECO:0000313" key="6">
    <source>
        <dbReference type="Proteomes" id="UP001215503"/>
    </source>
</evidence>
<dbReference type="PRINTS" id="PR00502">
    <property type="entry name" value="NUDIXFAMILY"/>
</dbReference>
<sequence>MIFFGERANGQAYRCRPGAYGLAWRAREGLVLLVETADGLEIPGGGIEPGETAEVALAREFLEETGHRVQRSRALFGLRQYLTRPLSGKYYDKHCTFFAVAVAKAGAPLEAGHRPFWCAPAQARGRMAEECQEWLLECLMDSQRHQFDISRMIVDSLHEAN</sequence>
<dbReference type="PROSITE" id="PS00893">
    <property type="entry name" value="NUDIX_BOX"/>
    <property type="match status" value="1"/>
</dbReference>
<dbReference type="PROSITE" id="PS51462">
    <property type="entry name" value="NUDIX"/>
    <property type="match status" value="1"/>
</dbReference>
<dbReference type="InterPro" id="IPR020476">
    <property type="entry name" value="Nudix_hydrolase"/>
</dbReference>